<gene>
    <name evidence="1" type="ORF">CYMTET_9531</name>
</gene>
<comment type="caution">
    <text evidence="1">The sequence shown here is derived from an EMBL/GenBank/DDBJ whole genome shotgun (WGS) entry which is preliminary data.</text>
</comment>
<proteinExistence type="predicted"/>
<evidence type="ECO:0000313" key="2">
    <source>
        <dbReference type="Proteomes" id="UP001190700"/>
    </source>
</evidence>
<organism evidence="1 2">
    <name type="scientific">Cymbomonas tetramitiformis</name>
    <dbReference type="NCBI Taxonomy" id="36881"/>
    <lineage>
        <taxon>Eukaryota</taxon>
        <taxon>Viridiplantae</taxon>
        <taxon>Chlorophyta</taxon>
        <taxon>Pyramimonadophyceae</taxon>
        <taxon>Pyramimonadales</taxon>
        <taxon>Pyramimonadaceae</taxon>
        <taxon>Cymbomonas</taxon>
    </lineage>
</organism>
<reference evidence="1 2" key="1">
    <citation type="journal article" date="2015" name="Genome Biol. Evol.">
        <title>Comparative Genomics of a Bacterivorous Green Alga Reveals Evolutionary Causalities and Consequences of Phago-Mixotrophic Mode of Nutrition.</title>
        <authorList>
            <person name="Burns J.A."/>
            <person name="Paasch A."/>
            <person name="Narechania A."/>
            <person name="Kim E."/>
        </authorList>
    </citation>
    <scope>NUCLEOTIDE SEQUENCE [LARGE SCALE GENOMIC DNA]</scope>
    <source>
        <strain evidence="1 2">PLY_AMNH</strain>
    </source>
</reference>
<dbReference type="EMBL" id="LGRX02003175">
    <property type="protein sequence ID" value="KAK3282743.1"/>
    <property type="molecule type" value="Genomic_DNA"/>
</dbReference>
<dbReference type="AlphaFoldDB" id="A0AAE0GRK2"/>
<accession>A0AAE0GRK2</accession>
<keyword evidence="2" id="KW-1185">Reference proteome</keyword>
<protein>
    <submittedName>
        <fullName evidence="1">Uncharacterized protein</fullName>
    </submittedName>
</protein>
<sequence length="264" mass="30098">MSFGIHMFPVRLPLVGSAGLRSEHARDASASGRRKLSALQVSRARPRVARGPRLDCKGVGGGPGGWTDAGWWEEREAWRSTVKYVQVQAQEHQIFPTEEAEDRLRRLNSLLPDLFRNKRLTESRFLARACANFQHVAFAAVHLKEMFPRANVSAMIMRSQLWLVVDAELIQVDEVRKRFERRFPEVDMDRVFELVPMLLDLNDTFHLVEGPQTGYTKLMKAPMGETGGLVDKHTAIAILTYKQQVSKDMYDESVTQNFRGQRST</sequence>
<evidence type="ECO:0000313" key="1">
    <source>
        <dbReference type="EMBL" id="KAK3282743.1"/>
    </source>
</evidence>
<name>A0AAE0GRK2_9CHLO</name>
<dbReference type="Proteomes" id="UP001190700">
    <property type="component" value="Unassembled WGS sequence"/>
</dbReference>